<keyword evidence="1" id="KW-1133">Transmembrane helix</keyword>
<sequence length="53" mass="6357">MYFRSLGLVNEVRILVQEFIHFKLSDLYISDCLLIFFTCFLNLIFLSSNKYNN</sequence>
<evidence type="ECO:0000313" key="3">
    <source>
        <dbReference type="Proteomes" id="UP000580250"/>
    </source>
</evidence>
<keyword evidence="1" id="KW-0472">Membrane</keyword>
<proteinExistence type="predicted"/>
<keyword evidence="1" id="KW-0812">Transmembrane</keyword>
<protein>
    <submittedName>
        <fullName evidence="2">Uncharacterized protein</fullName>
    </submittedName>
</protein>
<name>A0A6V7VG28_MELEN</name>
<accession>A0A6V7VG28</accession>
<dbReference type="AlphaFoldDB" id="A0A6V7VG28"/>
<feature type="transmembrane region" description="Helical" evidence="1">
    <location>
        <begin position="27"/>
        <end position="46"/>
    </location>
</feature>
<dbReference type="EMBL" id="CAJEWN010000225">
    <property type="protein sequence ID" value="CAD2173867.1"/>
    <property type="molecule type" value="Genomic_DNA"/>
</dbReference>
<evidence type="ECO:0000313" key="2">
    <source>
        <dbReference type="EMBL" id="CAD2173867.1"/>
    </source>
</evidence>
<evidence type="ECO:0000256" key="1">
    <source>
        <dbReference type="SAM" id="Phobius"/>
    </source>
</evidence>
<comment type="caution">
    <text evidence="2">The sequence shown here is derived from an EMBL/GenBank/DDBJ whole genome shotgun (WGS) entry which is preliminary data.</text>
</comment>
<reference evidence="2 3" key="1">
    <citation type="submission" date="2020-08" db="EMBL/GenBank/DDBJ databases">
        <authorList>
            <person name="Koutsovoulos G."/>
            <person name="Danchin GJ E."/>
        </authorList>
    </citation>
    <scope>NUCLEOTIDE SEQUENCE [LARGE SCALE GENOMIC DNA]</scope>
</reference>
<dbReference type="Proteomes" id="UP000580250">
    <property type="component" value="Unassembled WGS sequence"/>
</dbReference>
<organism evidence="2 3">
    <name type="scientific">Meloidogyne enterolobii</name>
    <name type="common">Root-knot nematode worm</name>
    <name type="synonym">Meloidogyne mayaguensis</name>
    <dbReference type="NCBI Taxonomy" id="390850"/>
    <lineage>
        <taxon>Eukaryota</taxon>
        <taxon>Metazoa</taxon>
        <taxon>Ecdysozoa</taxon>
        <taxon>Nematoda</taxon>
        <taxon>Chromadorea</taxon>
        <taxon>Rhabditida</taxon>
        <taxon>Tylenchina</taxon>
        <taxon>Tylenchomorpha</taxon>
        <taxon>Tylenchoidea</taxon>
        <taxon>Meloidogynidae</taxon>
        <taxon>Meloidogyninae</taxon>
        <taxon>Meloidogyne</taxon>
    </lineage>
</organism>
<gene>
    <name evidence="2" type="ORF">MENT_LOCUS25500</name>
</gene>